<feature type="region of interest" description="Disordered" evidence="10">
    <location>
        <begin position="2491"/>
        <end position="2547"/>
    </location>
</feature>
<feature type="transmembrane region" description="Helical" evidence="11">
    <location>
        <begin position="2282"/>
        <end position="2307"/>
    </location>
</feature>
<feature type="domain" description="DH" evidence="13">
    <location>
        <begin position="1747"/>
        <end position="1943"/>
    </location>
</feature>
<dbReference type="PROSITE" id="PS50010">
    <property type="entry name" value="DH_2"/>
    <property type="match status" value="1"/>
</dbReference>
<feature type="region of interest" description="Disordered" evidence="10">
    <location>
        <begin position="542"/>
        <end position="704"/>
    </location>
</feature>
<dbReference type="SMART" id="SM00233">
    <property type="entry name" value="PH"/>
    <property type="match status" value="1"/>
</dbReference>
<dbReference type="CDD" id="cd00160">
    <property type="entry name" value="RhoGEF"/>
    <property type="match status" value="1"/>
</dbReference>
<dbReference type="InterPro" id="IPR041020">
    <property type="entry name" value="PH_16"/>
</dbReference>
<keyword evidence="11" id="KW-0472">Membrane</keyword>
<evidence type="ECO:0000259" key="12">
    <source>
        <dbReference type="PROSITE" id="PS50003"/>
    </source>
</evidence>
<keyword evidence="7" id="KW-0862">Zinc</keyword>
<feature type="region of interest" description="Disordered" evidence="10">
    <location>
        <begin position="1638"/>
        <end position="1702"/>
    </location>
</feature>
<dbReference type="GO" id="GO:0005085">
    <property type="term" value="F:guanyl-nucleotide exchange factor activity"/>
    <property type="evidence" value="ECO:0007669"/>
    <property type="project" value="UniProtKB-KW"/>
</dbReference>
<feature type="coiled-coil region" evidence="9">
    <location>
        <begin position="2307"/>
        <end position="2418"/>
    </location>
</feature>
<accession>A0AAW0NBG4</accession>
<dbReference type="InterPro" id="IPR011993">
    <property type="entry name" value="PH-like_dom_sf"/>
</dbReference>
<dbReference type="EMBL" id="JBBPFD010000017">
    <property type="protein sequence ID" value="KAK7892012.1"/>
    <property type="molecule type" value="Genomic_DNA"/>
</dbReference>
<feature type="coiled-coil region" evidence="9">
    <location>
        <begin position="2104"/>
        <end position="2131"/>
    </location>
</feature>
<evidence type="ECO:0000256" key="4">
    <source>
        <dbReference type="ARBA" id="ARBA00022658"/>
    </source>
</evidence>
<keyword evidence="3" id="KW-0597">Phosphoprotein</keyword>
<feature type="compositionally biased region" description="Low complexity" evidence="10">
    <location>
        <begin position="1645"/>
        <end position="1690"/>
    </location>
</feature>
<feature type="region of interest" description="Disordered" evidence="10">
    <location>
        <begin position="450"/>
        <end position="505"/>
    </location>
</feature>
<feature type="compositionally biased region" description="Basic residues" evidence="10">
    <location>
        <begin position="611"/>
        <end position="623"/>
    </location>
</feature>
<feature type="region of interest" description="Disordered" evidence="10">
    <location>
        <begin position="1395"/>
        <end position="1445"/>
    </location>
</feature>
<evidence type="ECO:0000256" key="6">
    <source>
        <dbReference type="ARBA" id="ARBA00022771"/>
    </source>
</evidence>
<feature type="compositionally biased region" description="Polar residues" evidence="10">
    <location>
        <begin position="1395"/>
        <end position="1404"/>
    </location>
</feature>
<feature type="compositionally biased region" description="Polar residues" evidence="10">
    <location>
        <begin position="299"/>
        <end position="310"/>
    </location>
</feature>
<feature type="compositionally biased region" description="Polar residues" evidence="10">
    <location>
        <begin position="837"/>
        <end position="850"/>
    </location>
</feature>
<keyword evidence="15" id="KW-1185">Reference proteome</keyword>
<dbReference type="InterPro" id="IPR001849">
    <property type="entry name" value="PH_domain"/>
</dbReference>
<name>A0AAW0NBG4_9GOBI</name>
<evidence type="ECO:0000313" key="14">
    <source>
        <dbReference type="EMBL" id="KAK7892012.1"/>
    </source>
</evidence>
<dbReference type="FunFam" id="2.30.29.30:FF:000021">
    <property type="entry name" value="Rho guanine nucleotide exchange factor 2"/>
    <property type="match status" value="1"/>
</dbReference>
<keyword evidence="11" id="KW-1133">Transmembrane helix</keyword>
<dbReference type="FunFam" id="1.20.900.10:FF:000004">
    <property type="entry name" value="Rho guanine nucleotide exchange factor 2"/>
    <property type="match status" value="1"/>
</dbReference>
<evidence type="ECO:0000256" key="8">
    <source>
        <dbReference type="ARBA" id="ARBA00023054"/>
    </source>
</evidence>
<dbReference type="GO" id="GO:0008270">
    <property type="term" value="F:zinc ion binding"/>
    <property type="evidence" value="ECO:0007669"/>
    <property type="project" value="UniProtKB-KW"/>
</dbReference>
<evidence type="ECO:0000256" key="1">
    <source>
        <dbReference type="ARBA" id="ARBA00004496"/>
    </source>
</evidence>
<evidence type="ECO:0000256" key="3">
    <source>
        <dbReference type="ARBA" id="ARBA00022553"/>
    </source>
</evidence>
<evidence type="ECO:0000259" key="13">
    <source>
        <dbReference type="PROSITE" id="PS50010"/>
    </source>
</evidence>
<sequence length="2547" mass="284618">MAVQCQGSVVSSSLTKILPCFQGECVLTVQLENNETCPIPEEEEELAEFYLLFSGSSQRHLTSTVQVSHVTLQAVCPGHNVCEQVLVVLCVARPNGAVTSCSQKNFTFVKDLALDTAREMLNSKVPMKAPLWNAPKECKKLDESLVLALKHLTQLHRLGPCSSALPHMLPQREELHRTQMDSQENIALEQTRCTTDENSTDKETEASTQCNSMTATDPDGHFFQYHTKLDTFSLTLQNLHKWDDKPGSDFCLQDDGNHFGTTFAATTPPFTEKKLEDCRTEPSKDSNNHLECSSAITAGAIHQSQETEPTQAAPRNGRSKRNKKRTTKTTQTVTKSPGNPPVVVDGTASNALVSKPPSLSDQAWNTVFTEKDSKEDFSHYLTTPDSDEHSSRKAVASPATTIVEKQEEQKWEVEQIILDQNEAIELGLIENIKTKECLVILHHKEATETEIMGQDQSLPDAEKNSEKTVSPEVEESVLPVQDESTTVSDGAWYQGANSDEPMKEEPKSLSIWYDCEQLDVSKGTDLSSPQLSSELCASPRQLSPALTQPHAIGLQPEVSHGPNLQRQEVLGSQRDEEAGPDWEKASREEVSAHSKKSSENEEDGHGESSTKLKKKRRKKRGKRGGPERGQLSSTSSIESQNQTEIETQLTEQKIQEKTDIPATSIPETKTMQLPEQAKVQDGARDGTHSDNLESNLSELPGTSDFNILEEISEEKNTIFHESDKPVWDSTPAQSGEMEVPVMENIETKEPQVEKRELFENIDNDVSDYKCNITELHHQVPVELPVSDPDQKQFNTKLLKNLVDDHLQPVHPLANSPESNELAGAPDSSVDGTADVPTPQTREGSAEITTEGLSGHCLASEILAQQSLEEENKNELWKEEEAKIGSLLRREVMELCSNNVAGVGEGPCLGSELELAATAVAVVSVAVASAMATVELSQQLAENCTKTPGIKSLEQKTAEALANLVSHSVNTSPFTLGTDEEQACSESQTVGTQNEFNIDCAQQCDSNRNNPDGTNQALMQETGKDLQTENLRLQQAMQVTTCTDNQQEPLKLNSSEQIKFDLTVNCVNTFGNDHTRTPLNKTSDDCTVLDTGQKSPLVHKVDTAEEENTAEEEITADGGEECQRKMECISNESSDSRGSLPENVLQIIKGQSVPLSCDSPSSIIITQEHSKSPGENLFVESERRTEESPKDLPDIKVVMEIRDDSLESLDQDDVVDGWKEREKKKKDDKEHKEAGTCSAQWEEPGSKRSIVECLQTLQIQRDTDVFGQVQHCAESSSQTAIPEDKQKSPLMCLQEEEDVSQETTFEDSVFKECEVTCTELSDQKVRVSWSSTEDASSVLGTFSEEPSISISISDPNNSTLSWKSEEEDTELGEMGGEQDEKKISCLKAFWEPGRSDTISDANLGQSSPSKKHPEESKPVKTSAHRRSMSWCPSNLALPEPGPIDSRSYSLEGLVEGDQSPLPCEQGPLETDQEQGFSDEGQQACHQVLSITSSCPGMFHHQTLSKSVSMVTISQRDIEGTSSFTCNSTSVECSISEEEPGPLRSSTEGKGGPRISRTFSYLRNKMSKKGKEKEKDKKGEKERDPKEKDRSRLTHCNRLLQTKECLHCSNCRVYVHKSCKDSVTVCAKNKNKLQVMVPDIAPPAANTRTKSTSSTGSTMSSLSSSSRERWSTATTPEDQFSQSSPSAPQAFSLQTSPRASPQATLQGTEMMDNQLMGEFESDIKDLEADSWSSTVDKKFLKTLKKDEVKRQDVIYELYQTEFHHVRTLRIMSEVYYKGIQKELQLDSHTLDKIFPMLDDLVETHTEFLNQLLEQRKCSSVEAQDKSLLVCSIGDTLVKQFSGSSAERMKKVYGKFCSRHNEAVNHYKDLLVKDKRFHNFIKKVMSSSIVRRLSIPECILLVTQRITKYPVLIQRYCSTPKIDSEHACVSEALQLVKEILTAVDSKVNEQEKKRKLKEVYSRTDSKSIMRMKSGQMFAKEDLVRGRRLLHDGTLQLKNSAGRLKDVHSLLLSDVLVFLQEKDQKYVFASLDQRSTVISLQNLIVREVANEERGLFLISAGAQTPEMVEVLASSKEERNTWRTIIQDAVHCMEKDEDEGIPSETEEDRRQQESRVKEIRELLRSKDEQIVSLLEEKVNIFRELSDCSAALDDAYSAIRERMLFRATPYDVTKGEPIIQEALKEVECLHSLVNTGLGGAACSVSITPAGGSVGPVCLPRRAETFGGFDSHQMNISKNGEKEEADESVDLRRTESDGVLKKGATASLQLLLKRNNEQVQSSVTHLHNLLLSLQAVVTLILFVSVLCIFISTIISDEQEKHRSLERQRQEAASLQKQQAAHLEEKRRREREWEVREQVLCEREEQLKEEEERTEKRHQELQEERELLQRNKEQYQWELERLREAQLRLERDKEALCRDTERLEAQRKEQAELQQMYSRTPSITSEDSVRFPSCSSLDLDFRETDQPKEVELSTSAPTKEPFLRIGSKRMGKNFNLFASSSSKTQGAEKEPSRLLQLTKPKKDKKDKKKKKGEAPPKGTGAVMSNFQNDGDTFSC</sequence>
<feature type="compositionally biased region" description="Basic residues" evidence="10">
    <location>
        <begin position="2511"/>
        <end position="2523"/>
    </location>
</feature>
<evidence type="ECO:0000256" key="9">
    <source>
        <dbReference type="SAM" id="Coils"/>
    </source>
</evidence>
<feature type="region of interest" description="Disordered" evidence="10">
    <location>
        <begin position="1531"/>
        <end position="1589"/>
    </location>
</feature>
<keyword evidence="6" id="KW-0863">Zinc-finger</keyword>
<dbReference type="Pfam" id="PF00621">
    <property type="entry name" value="RhoGEF"/>
    <property type="match status" value="1"/>
</dbReference>
<dbReference type="Gene3D" id="1.20.900.10">
    <property type="entry name" value="Dbl homology (DH) domain"/>
    <property type="match status" value="1"/>
</dbReference>
<dbReference type="Proteomes" id="UP001460270">
    <property type="component" value="Unassembled WGS sequence"/>
</dbReference>
<dbReference type="SUPFAM" id="SSF48065">
    <property type="entry name" value="DBL homology domain (DH-domain)"/>
    <property type="match status" value="1"/>
</dbReference>
<feature type="region of interest" description="Disordered" evidence="10">
    <location>
        <begin position="299"/>
        <end position="343"/>
    </location>
</feature>
<keyword evidence="2" id="KW-0963">Cytoplasm</keyword>
<evidence type="ECO:0000256" key="7">
    <source>
        <dbReference type="ARBA" id="ARBA00022833"/>
    </source>
</evidence>
<protein>
    <recommendedName>
        <fullName evidence="16">A-kinase anchor protein 13</fullName>
    </recommendedName>
</protein>
<dbReference type="InterPro" id="IPR035899">
    <property type="entry name" value="DBL_dom_sf"/>
</dbReference>
<evidence type="ECO:0000256" key="10">
    <source>
        <dbReference type="SAM" id="MobiDB-lite"/>
    </source>
</evidence>
<evidence type="ECO:0000256" key="2">
    <source>
        <dbReference type="ARBA" id="ARBA00022490"/>
    </source>
</evidence>
<dbReference type="InterPro" id="IPR051632">
    <property type="entry name" value="Rho_GEF"/>
</dbReference>
<keyword evidence="5" id="KW-0479">Metal-binding</keyword>
<feature type="compositionally biased region" description="Polar residues" evidence="10">
    <location>
        <begin position="630"/>
        <end position="652"/>
    </location>
</feature>
<feature type="region of interest" description="Disordered" evidence="10">
    <location>
        <begin position="1215"/>
        <end position="1242"/>
    </location>
</feature>
<proteinExistence type="predicted"/>
<keyword evidence="11" id="KW-0812">Transmembrane</keyword>
<evidence type="ECO:0000256" key="11">
    <source>
        <dbReference type="SAM" id="Phobius"/>
    </source>
</evidence>
<feature type="domain" description="PH" evidence="12">
    <location>
        <begin position="1984"/>
        <end position="2086"/>
    </location>
</feature>
<evidence type="ECO:0008006" key="16">
    <source>
        <dbReference type="Google" id="ProtNLM"/>
    </source>
</evidence>
<feature type="compositionally biased region" description="Polar residues" evidence="10">
    <location>
        <begin position="1691"/>
        <end position="1702"/>
    </location>
</feature>
<feature type="compositionally biased region" description="Basic and acidic residues" evidence="10">
    <location>
        <begin position="1567"/>
        <end position="1589"/>
    </location>
</feature>
<dbReference type="GO" id="GO:0035023">
    <property type="term" value="P:regulation of Rho protein signal transduction"/>
    <property type="evidence" value="ECO:0007669"/>
    <property type="project" value="TreeGrafter"/>
</dbReference>
<comment type="caution">
    <text evidence="14">The sequence shown here is derived from an EMBL/GenBank/DDBJ whole genome shotgun (WGS) entry which is preliminary data.</text>
</comment>
<feature type="compositionally biased region" description="Basic and acidic residues" evidence="10">
    <location>
        <begin position="681"/>
        <end position="691"/>
    </location>
</feature>
<dbReference type="SMART" id="SM00325">
    <property type="entry name" value="RhoGEF"/>
    <property type="match status" value="1"/>
</dbReference>
<evidence type="ECO:0000256" key="5">
    <source>
        <dbReference type="ARBA" id="ARBA00022723"/>
    </source>
</evidence>
<feature type="region of interest" description="Disordered" evidence="10">
    <location>
        <begin position="808"/>
        <end position="850"/>
    </location>
</feature>
<dbReference type="Pfam" id="PF17838">
    <property type="entry name" value="PH_16"/>
    <property type="match status" value="1"/>
</dbReference>
<dbReference type="Gene3D" id="2.30.29.30">
    <property type="entry name" value="Pleckstrin-homology domain (PH domain)/Phosphotyrosine-binding domain (PTB)"/>
    <property type="match status" value="1"/>
</dbReference>
<reference evidence="15" key="1">
    <citation type="submission" date="2024-04" db="EMBL/GenBank/DDBJ databases">
        <title>Salinicola lusitanus LLJ914,a marine bacterium isolated from the Okinawa Trough.</title>
        <authorList>
            <person name="Li J."/>
        </authorList>
    </citation>
    <scope>NUCLEOTIDE SEQUENCE [LARGE SCALE GENOMIC DNA]</scope>
</reference>
<dbReference type="PROSITE" id="PS50003">
    <property type="entry name" value="PH_DOMAIN"/>
    <property type="match status" value="1"/>
</dbReference>
<evidence type="ECO:0000313" key="15">
    <source>
        <dbReference type="Proteomes" id="UP001460270"/>
    </source>
</evidence>
<gene>
    <name evidence="14" type="ORF">WMY93_023975</name>
</gene>
<dbReference type="SUPFAM" id="SSF50729">
    <property type="entry name" value="PH domain-like"/>
    <property type="match status" value="1"/>
</dbReference>
<keyword evidence="4" id="KW-0344">Guanine-nucleotide releasing factor</keyword>
<feature type="region of interest" description="Disordered" evidence="10">
    <location>
        <begin position="381"/>
        <end position="401"/>
    </location>
</feature>
<dbReference type="PANTHER" id="PTHR13944:SF18">
    <property type="entry name" value="A-KINASE ANCHOR PROTEIN 13"/>
    <property type="match status" value="1"/>
</dbReference>
<feature type="region of interest" description="Disordered" evidence="10">
    <location>
        <begin position="1348"/>
        <end position="1378"/>
    </location>
</feature>
<organism evidence="14 15">
    <name type="scientific">Mugilogobius chulae</name>
    <name type="common">yellowstripe goby</name>
    <dbReference type="NCBI Taxonomy" id="88201"/>
    <lineage>
        <taxon>Eukaryota</taxon>
        <taxon>Metazoa</taxon>
        <taxon>Chordata</taxon>
        <taxon>Craniata</taxon>
        <taxon>Vertebrata</taxon>
        <taxon>Euteleostomi</taxon>
        <taxon>Actinopterygii</taxon>
        <taxon>Neopterygii</taxon>
        <taxon>Teleostei</taxon>
        <taxon>Neoteleostei</taxon>
        <taxon>Acanthomorphata</taxon>
        <taxon>Gobiaria</taxon>
        <taxon>Gobiiformes</taxon>
        <taxon>Gobioidei</taxon>
        <taxon>Gobiidae</taxon>
        <taxon>Gobionellinae</taxon>
        <taxon>Mugilogobius</taxon>
    </lineage>
</organism>
<dbReference type="InterPro" id="IPR000219">
    <property type="entry name" value="DH_dom"/>
</dbReference>
<feature type="compositionally biased region" description="Basic residues" evidence="10">
    <location>
        <begin position="317"/>
        <end position="327"/>
    </location>
</feature>
<feature type="compositionally biased region" description="Polar residues" evidence="10">
    <location>
        <begin position="2534"/>
        <end position="2547"/>
    </location>
</feature>
<feature type="compositionally biased region" description="Basic and acidic residues" evidence="10">
    <location>
        <begin position="1215"/>
        <end position="1233"/>
    </location>
</feature>
<feature type="compositionally biased region" description="Basic and acidic residues" evidence="10">
    <location>
        <begin position="573"/>
        <end position="610"/>
    </location>
</feature>
<keyword evidence="8 9" id="KW-0175">Coiled coil</keyword>
<dbReference type="GO" id="GO:0005737">
    <property type="term" value="C:cytoplasm"/>
    <property type="evidence" value="ECO:0007669"/>
    <property type="project" value="UniProtKB-SubCell"/>
</dbReference>
<comment type="subcellular location">
    <subcellularLocation>
        <location evidence="1">Cytoplasm</location>
    </subcellularLocation>
</comment>
<dbReference type="PANTHER" id="PTHR13944">
    <property type="entry name" value="AGAP007712-PA"/>
    <property type="match status" value="1"/>
</dbReference>
<feature type="compositionally biased region" description="Low complexity" evidence="10">
    <location>
        <begin position="1348"/>
        <end position="1357"/>
    </location>
</feature>